<name>A0A0D0BK18_9AGAM</name>
<dbReference type="EMBL" id="KN831346">
    <property type="protein sequence ID" value="KIK72012.1"/>
    <property type="molecule type" value="Genomic_DNA"/>
</dbReference>
<evidence type="ECO:0000256" key="1">
    <source>
        <dbReference type="SAM" id="MobiDB-lite"/>
    </source>
</evidence>
<sequence length="55" mass="6105">MSSIPWPIQYLQATCPLAHPKPTGHPRPTEFPSLGPPHTHELPVSQPKSYGTDLY</sequence>
<evidence type="ECO:0000313" key="2">
    <source>
        <dbReference type="EMBL" id="KIK72012.1"/>
    </source>
</evidence>
<protein>
    <submittedName>
        <fullName evidence="2">Unplaced genomic scaffold scaffold_6524, whole genome shotgun sequence</fullName>
    </submittedName>
</protein>
<evidence type="ECO:0000313" key="3">
    <source>
        <dbReference type="Proteomes" id="UP000054538"/>
    </source>
</evidence>
<feature type="region of interest" description="Disordered" evidence="1">
    <location>
        <begin position="17"/>
        <end position="55"/>
    </location>
</feature>
<keyword evidence="3" id="KW-1185">Reference proteome</keyword>
<proteinExistence type="predicted"/>
<reference evidence="2 3" key="1">
    <citation type="submission" date="2014-04" db="EMBL/GenBank/DDBJ databases">
        <authorList>
            <consortium name="DOE Joint Genome Institute"/>
            <person name="Kuo A."/>
            <person name="Kohler A."/>
            <person name="Jargeat P."/>
            <person name="Nagy L.G."/>
            <person name="Floudas D."/>
            <person name="Copeland A."/>
            <person name="Barry K.W."/>
            <person name="Cichocki N."/>
            <person name="Veneault-Fourrey C."/>
            <person name="LaButti K."/>
            <person name="Lindquist E.A."/>
            <person name="Lipzen A."/>
            <person name="Lundell T."/>
            <person name="Morin E."/>
            <person name="Murat C."/>
            <person name="Sun H."/>
            <person name="Tunlid A."/>
            <person name="Henrissat B."/>
            <person name="Grigoriev I.V."/>
            <person name="Hibbett D.S."/>
            <person name="Martin F."/>
            <person name="Nordberg H.P."/>
            <person name="Cantor M.N."/>
            <person name="Hua S.X."/>
        </authorList>
    </citation>
    <scope>NUCLEOTIDE SEQUENCE [LARGE SCALE GENOMIC DNA]</scope>
    <source>
        <strain evidence="2 3">Ve08.2h10</strain>
    </source>
</reference>
<dbReference type="HOGENOM" id="CLU_3033079_0_0_1"/>
<dbReference type="Proteomes" id="UP000054538">
    <property type="component" value="Unassembled WGS sequence"/>
</dbReference>
<gene>
    <name evidence="2" type="ORF">PAXRUDRAFT_22511</name>
</gene>
<dbReference type="InParanoid" id="A0A0D0BK18"/>
<accession>A0A0D0BK18</accession>
<organism evidence="2 3">
    <name type="scientific">Paxillus rubicundulus Ve08.2h10</name>
    <dbReference type="NCBI Taxonomy" id="930991"/>
    <lineage>
        <taxon>Eukaryota</taxon>
        <taxon>Fungi</taxon>
        <taxon>Dikarya</taxon>
        <taxon>Basidiomycota</taxon>
        <taxon>Agaricomycotina</taxon>
        <taxon>Agaricomycetes</taxon>
        <taxon>Agaricomycetidae</taxon>
        <taxon>Boletales</taxon>
        <taxon>Paxilineae</taxon>
        <taxon>Paxillaceae</taxon>
        <taxon>Paxillus</taxon>
    </lineage>
</organism>
<reference evidence="3" key="2">
    <citation type="submission" date="2015-01" db="EMBL/GenBank/DDBJ databases">
        <title>Evolutionary Origins and Diversification of the Mycorrhizal Mutualists.</title>
        <authorList>
            <consortium name="DOE Joint Genome Institute"/>
            <consortium name="Mycorrhizal Genomics Consortium"/>
            <person name="Kohler A."/>
            <person name="Kuo A."/>
            <person name="Nagy L.G."/>
            <person name="Floudas D."/>
            <person name="Copeland A."/>
            <person name="Barry K.W."/>
            <person name="Cichocki N."/>
            <person name="Veneault-Fourrey C."/>
            <person name="LaButti K."/>
            <person name="Lindquist E.A."/>
            <person name="Lipzen A."/>
            <person name="Lundell T."/>
            <person name="Morin E."/>
            <person name="Murat C."/>
            <person name="Riley R."/>
            <person name="Ohm R."/>
            <person name="Sun H."/>
            <person name="Tunlid A."/>
            <person name="Henrissat B."/>
            <person name="Grigoriev I.V."/>
            <person name="Hibbett D.S."/>
            <person name="Martin F."/>
        </authorList>
    </citation>
    <scope>NUCLEOTIDE SEQUENCE [LARGE SCALE GENOMIC DNA]</scope>
    <source>
        <strain evidence="3">Ve08.2h10</strain>
    </source>
</reference>
<dbReference type="AlphaFoldDB" id="A0A0D0BK18"/>